<evidence type="ECO:0000313" key="2">
    <source>
        <dbReference type="Proteomes" id="UP001059041"/>
    </source>
</evidence>
<evidence type="ECO:0000313" key="1">
    <source>
        <dbReference type="EMBL" id="KAI7793525.1"/>
    </source>
</evidence>
<reference evidence="1" key="1">
    <citation type="submission" date="2021-02" db="EMBL/GenBank/DDBJ databases">
        <title>Comparative genomics reveals that relaxation of natural selection precedes convergent phenotypic evolution of cavefish.</title>
        <authorList>
            <person name="Peng Z."/>
        </authorList>
    </citation>
    <scope>NUCLEOTIDE SEQUENCE</scope>
    <source>
        <tissue evidence="1">Muscle</tissue>
    </source>
</reference>
<sequence length="95" mass="11190">MRNALRQEVGAEWLGEEKNPPMINRCVTACLLFVSADWIKRQRLLSVQIMACCRGLNSACPRTQGRPAEVNNLYRTDNLLHIKYLEHKRRYFKER</sequence>
<organism evidence="1 2">
    <name type="scientific">Triplophysa rosa</name>
    <name type="common">Cave loach</name>
    <dbReference type="NCBI Taxonomy" id="992332"/>
    <lineage>
        <taxon>Eukaryota</taxon>
        <taxon>Metazoa</taxon>
        <taxon>Chordata</taxon>
        <taxon>Craniata</taxon>
        <taxon>Vertebrata</taxon>
        <taxon>Euteleostomi</taxon>
        <taxon>Actinopterygii</taxon>
        <taxon>Neopterygii</taxon>
        <taxon>Teleostei</taxon>
        <taxon>Ostariophysi</taxon>
        <taxon>Cypriniformes</taxon>
        <taxon>Nemacheilidae</taxon>
        <taxon>Triplophysa</taxon>
    </lineage>
</organism>
<dbReference type="AlphaFoldDB" id="A0A9W7T831"/>
<name>A0A9W7T831_TRIRA</name>
<proteinExistence type="predicted"/>
<gene>
    <name evidence="1" type="ORF">IRJ41_025047</name>
</gene>
<protein>
    <submittedName>
        <fullName evidence="1">Uncharacterized protein</fullName>
    </submittedName>
</protein>
<accession>A0A9W7T831</accession>
<dbReference type="Proteomes" id="UP001059041">
    <property type="component" value="Linkage Group LG22"/>
</dbReference>
<dbReference type="EMBL" id="JAFHDT010000022">
    <property type="protein sequence ID" value="KAI7793525.1"/>
    <property type="molecule type" value="Genomic_DNA"/>
</dbReference>
<keyword evidence="2" id="KW-1185">Reference proteome</keyword>
<comment type="caution">
    <text evidence="1">The sequence shown here is derived from an EMBL/GenBank/DDBJ whole genome shotgun (WGS) entry which is preliminary data.</text>
</comment>